<feature type="transmembrane region" description="Helical" evidence="1">
    <location>
        <begin position="49"/>
        <end position="69"/>
    </location>
</feature>
<dbReference type="RefSeq" id="WP_189393935.1">
    <property type="nucleotide sequence ID" value="NZ_BMZN01000006.1"/>
</dbReference>
<dbReference type="Proteomes" id="UP000608923">
    <property type="component" value="Unassembled WGS sequence"/>
</dbReference>
<protein>
    <submittedName>
        <fullName evidence="2">Uncharacterized protein</fullName>
    </submittedName>
</protein>
<evidence type="ECO:0000256" key="1">
    <source>
        <dbReference type="SAM" id="Phobius"/>
    </source>
</evidence>
<organism evidence="2 3">
    <name type="scientific">Alcaligenes pakistanensis</name>
    <dbReference type="NCBI Taxonomy" id="1482717"/>
    <lineage>
        <taxon>Bacteria</taxon>
        <taxon>Pseudomonadati</taxon>
        <taxon>Pseudomonadota</taxon>
        <taxon>Betaproteobacteria</taxon>
        <taxon>Burkholderiales</taxon>
        <taxon>Alcaligenaceae</taxon>
        <taxon>Alcaligenes</taxon>
    </lineage>
</organism>
<reference evidence="3" key="1">
    <citation type="journal article" date="2019" name="Int. J. Syst. Evol. Microbiol.">
        <title>The Global Catalogue of Microorganisms (GCM) 10K type strain sequencing project: providing services to taxonomists for standard genome sequencing and annotation.</title>
        <authorList>
            <consortium name="The Broad Institute Genomics Platform"/>
            <consortium name="The Broad Institute Genome Sequencing Center for Infectious Disease"/>
            <person name="Wu L."/>
            <person name="Ma J."/>
        </authorList>
    </citation>
    <scope>NUCLEOTIDE SEQUENCE [LARGE SCALE GENOMIC DNA]</scope>
    <source>
        <strain evidence="3">KCTC 42083</strain>
    </source>
</reference>
<proteinExistence type="predicted"/>
<keyword evidence="1" id="KW-1133">Transmembrane helix</keyword>
<gene>
    <name evidence="2" type="ORF">GCM10010096_34790</name>
</gene>
<comment type="caution">
    <text evidence="2">The sequence shown here is derived from an EMBL/GenBank/DDBJ whole genome shotgun (WGS) entry which is preliminary data.</text>
</comment>
<keyword evidence="1" id="KW-0812">Transmembrane</keyword>
<evidence type="ECO:0000313" key="3">
    <source>
        <dbReference type="Proteomes" id="UP000608923"/>
    </source>
</evidence>
<feature type="transmembrane region" description="Helical" evidence="1">
    <location>
        <begin position="21"/>
        <end position="37"/>
    </location>
</feature>
<dbReference type="EMBL" id="BMZN01000006">
    <property type="protein sequence ID" value="GHC58689.1"/>
    <property type="molecule type" value="Genomic_DNA"/>
</dbReference>
<dbReference type="AlphaFoldDB" id="A0A8H9M1V4"/>
<sequence length="261" mass="29948">MSKKVAWLKSTALKFKIEIQCFFFAALASTVVVSLWMSGRVYGATWWEMFTAIGTVGAAAGAAYSAWFFRMDLIKKTIVSDFNSRKSIFGTLEKFLHAIEESIKLMGESEILVLRGFKEYESDARSDLESYHYCLNLNLEGLSRDYQKIFRSDVFINFDHHVFFDLKSSNKIFFYNLKSDMDSVDGLFDFSGISFKTLDAYDSLVLYESEIKKILSHYEKLILVIVGLYPEKSFDFKKVLNLVNSFESKIESSRLADSVVT</sequence>
<keyword evidence="1" id="KW-0472">Membrane</keyword>
<keyword evidence="3" id="KW-1185">Reference proteome</keyword>
<evidence type="ECO:0000313" key="2">
    <source>
        <dbReference type="EMBL" id="GHC58689.1"/>
    </source>
</evidence>
<accession>A0A8H9M1V4</accession>
<name>A0A8H9M1V4_9BURK</name>